<feature type="domain" description="Autophagy-related protein 16" evidence="4">
    <location>
        <begin position="57"/>
        <end position="263"/>
    </location>
</feature>
<reference evidence="6" key="1">
    <citation type="journal article" date="2014" name="Genome Announc.">
        <title>Draft Genome Sequence of the Yeast Pseudozyma antarctica Type Strain JCM10317, a Producer of the Glycolipid Biosurfactants, Mannosylerythritol Lipids.</title>
        <authorList>
            <person name="Saika A."/>
            <person name="Koike H."/>
            <person name="Hori T."/>
            <person name="Fukuoka T."/>
            <person name="Sato S."/>
            <person name="Habe H."/>
            <person name="Kitamoto D."/>
            <person name="Morita T."/>
        </authorList>
    </citation>
    <scope>NUCLEOTIDE SEQUENCE [LARGE SCALE GENOMIC DNA]</scope>
    <source>
        <strain evidence="6">JCM 10317</strain>
    </source>
</reference>
<evidence type="ECO:0000259" key="4">
    <source>
        <dbReference type="Pfam" id="PF08614"/>
    </source>
</evidence>
<dbReference type="GO" id="GO:0034045">
    <property type="term" value="C:phagophore assembly site membrane"/>
    <property type="evidence" value="ECO:0007669"/>
    <property type="project" value="TreeGrafter"/>
</dbReference>
<feature type="coiled-coil region" evidence="2">
    <location>
        <begin position="139"/>
        <end position="250"/>
    </location>
</feature>
<evidence type="ECO:0000256" key="3">
    <source>
        <dbReference type="SAM" id="MobiDB-lite"/>
    </source>
</evidence>
<keyword evidence="2" id="KW-0175">Coiled coil</keyword>
<dbReference type="PANTHER" id="PTHR19878:SF8">
    <property type="entry name" value="AUTOPHAGY-RELATED 16, ISOFORM F"/>
    <property type="match status" value="1"/>
</dbReference>
<dbReference type="InterPro" id="IPR045160">
    <property type="entry name" value="ATG16"/>
</dbReference>
<sequence length="299" mass="33144">MHKLLDPGCVAHCCRDAANVHAPALVRAPRQPTITSASSAAAMTTHGSTGMQWHQAIFLRLQERDVVEKQHDAMFQQYRKLAEQTRMLKQRNRALLNAAAVAPSPSSASASSPAGATSGAASPSPSVTPAATSVQLAYITSLEQQLASLRDEVATLYKTQGQNAQRLLLMNESHREKEDEARRQSELLAKLQIDHEKLRRQADDLTHAVGEKDRGIQILQDELATLSLELSQIEARNQDLKKDNASLLQRWLDRMNEEADKMNEGTIWLEEVRKRRESSTNPDGSLKPSDPEPPQPKPK</sequence>
<evidence type="ECO:0000313" key="5">
    <source>
        <dbReference type="EMBL" id="GAK67096.1"/>
    </source>
</evidence>
<dbReference type="Pfam" id="PF08614">
    <property type="entry name" value="ATG16"/>
    <property type="match status" value="1"/>
</dbReference>
<protein>
    <submittedName>
        <fullName evidence="5">ATG16-domain-containing protein</fullName>
    </submittedName>
</protein>
<evidence type="ECO:0000313" key="6">
    <source>
        <dbReference type="Proteomes" id="UP000053758"/>
    </source>
</evidence>
<dbReference type="Proteomes" id="UP000053758">
    <property type="component" value="Unassembled WGS sequence"/>
</dbReference>
<proteinExistence type="inferred from homology"/>
<dbReference type="GO" id="GO:0034274">
    <property type="term" value="C:Atg12-Atg5-Atg16 complex"/>
    <property type="evidence" value="ECO:0007669"/>
    <property type="project" value="TreeGrafter"/>
</dbReference>
<dbReference type="PANTHER" id="PTHR19878">
    <property type="entry name" value="AUTOPHAGY PROTEIN 16-LIKE"/>
    <property type="match status" value="1"/>
</dbReference>
<name>A0A081CKA0_PSEA2</name>
<dbReference type="FunFam" id="1.20.5.170:FF:000145">
    <property type="entry name" value="ATG16-domain-containing protein"/>
    <property type="match status" value="1"/>
</dbReference>
<dbReference type="AlphaFoldDB" id="A0A081CKA0"/>
<keyword evidence="6" id="KW-1185">Reference proteome</keyword>
<organism evidence="5 6">
    <name type="scientific">Pseudozyma antarctica</name>
    <name type="common">Yeast</name>
    <name type="synonym">Candida antarctica</name>
    <dbReference type="NCBI Taxonomy" id="84753"/>
    <lineage>
        <taxon>Eukaryota</taxon>
        <taxon>Fungi</taxon>
        <taxon>Dikarya</taxon>
        <taxon>Basidiomycota</taxon>
        <taxon>Ustilaginomycotina</taxon>
        <taxon>Ustilaginomycetes</taxon>
        <taxon>Ustilaginales</taxon>
        <taxon>Ustilaginaceae</taxon>
        <taxon>Moesziomyces</taxon>
    </lineage>
</organism>
<dbReference type="InterPro" id="IPR013923">
    <property type="entry name" value="Autophagy-rel_prot_16_dom"/>
</dbReference>
<dbReference type="GO" id="GO:0000421">
    <property type="term" value="C:autophagosome membrane"/>
    <property type="evidence" value="ECO:0007669"/>
    <property type="project" value="TreeGrafter"/>
</dbReference>
<feature type="region of interest" description="Disordered" evidence="3">
    <location>
        <begin position="262"/>
        <end position="299"/>
    </location>
</feature>
<evidence type="ECO:0000256" key="2">
    <source>
        <dbReference type="SAM" id="Coils"/>
    </source>
</evidence>
<gene>
    <name evidence="5" type="ORF">PAN0_016c5322</name>
</gene>
<dbReference type="Gene3D" id="1.20.5.170">
    <property type="match status" value="1"/>
</dbReference>
<accession>A0A081CKA0</accession>
<dbReference type="EMBL" id="DF830083">
    <property type="protein sequence ID" value="GAK67096.1"/>
    <property type="molecule type" value="Genomic_DNA"/>
</dbReference>
<dbReference type="GeneID" id="26306089"/>
<comment type="similarity">
    <text evidence="1">Belongs to the ATG16 family.</text>
</comment>
<feature type="region of interest" description="Disordered" evidence="3">
    <location>
        <begin position="103"/>
        <end position="128"/>
    </location>
</feature>
<dbReference type="HOGENOM" id="CLU_081023_1_0_1"/>
<dbReference type="GO" id="GO:0043495">
    <property type="term" value="F:protein-membrane adaptor activity"/>
    <property type="evidence" value="ECO:0007669"/>
    <property type="project" value="TreeGrafter"/>
</dbReference>
<dbReference type="GO" id="GO:0000045">
    <property type="term" value="P:autophagosome assembly"/>
    <property type="evidence" value="ECO:0007669"/>
    <property type="project" value="InterPro"/>
</dbReference>
<dbReference type="CDD" id="cd22887">
    <property type="entry name" value="Atg16_CCD"/>
    <property type="match status" value="1"/>
</dbReference>
<dbReference type="RefSeq" id="XP_014654749.1">
    <property type="nucleotide sequence ID" value="XM_014799263.1"/>
</dbReference>
<evidence type="ECO:0000256" key="1">
    <source>
        <dbReference type="ARBA" id="ARBA00005331"/>
    </source>
</evidence>